<sequence>MGDEEPIRIEPQRIRLSNSMSRNGISNRVPMAKIVRYEKFDRTVQYAAPLRSFSNDNQDTRPMVELVQKSSSVGKIVESGSSRAKEKILIPMTVFEAKNELELERVLTRTTMPPRNRARAAIKAIKFNSDISSKEVIIKSEKVVSSESKIPRSTLAVIKENEFRVPVPITVQEISKELTFEKEEKVGTSRSTHTPNFNVTDAPPTRQVMTNLQGAVSGAVSNLNGAVQHFMPPQTNFTQPGLLLPPNQVSQLNAALLPNSNFVIPSMPSQAQLVQPPQLISQSVQQPSSPHIASASTQEVKTNIGLDLVSPNNKPLQSGQFNQNGLLTLQQIGQNQQFRIPSQPQLIPQTQKPHPTKNTSNNGNINNNGNAQNVVPGSENYEQRGCVWDFASNSCKDLFNLNWCDKCEDFGSNVFIHDCKCSIKRSNPSSMLQQTSQPFQTNNGFNSMIANSGLPTQTYGVPQQTNSQSSHQNFQVPQQQLNSQMNSQQQVHSQHQINPQMNSQQLSFGMPQQNFGIPQQTQLNNMGLPSIPTLHQNNPPNAGLFA</sequence>
<accession>A0AC35UCK5</accession>
<protein>
    <submittedName>
        <fullName evidence="2">RanBP2-type domain-containing protein</fullName>
    </submittedName>
</protein>
<dbReference type="WBParaSite" id="RSKR_0000987200.1">
    <property type="protein sequence ID" value="RSKR_0000987200.1"/>
    <property type="gene ID" value="RSKR_0000987200"/>
</dbReference>
<evidence type="ECO:0000313" key="2">
    <source>
        <dbReference type="WBParaSite" id="RSKR_0000987200.1"/>
    </source>
</evidence>
<proteinExistence type="predicted"/>
<evidence type="ECO:0000313" key="1">
    <source>
        <dbReference type="Proteomes" id="UP000095286"/>
    </source>
</evidence>
<dbReference type="Proteomes" id="UP000095286">
    <property type="component" value="Unplaced"/>
</dbReference>
<organism evidence="1 2">
    <name type="scientific">Rhabditophanes sp. KR3021</name>
    <dbReference type="NCBI Taxonomy" id="114890"/>
    <lineage>
        <taxon>Eukaryota</taxon>
        <taxon>Metazoa</taxon>
        <taxon>Ecdysozoa</taxon>
        <taxon>Nematoda</taxon>
        <taxon>Chromadorea</taxon>
        <taxon>Rhabditida</taxon>
        <taxon>Tylenchina</taxon>
        <taxon>Panagrolaimomorpha</taxon>
        <taxon>Strongyloidoidea</taxon>
        <taxon>Alloionematidae</taxon>
        <taxon>Rhabditophanes</taxon>
    </lineage>
</organism>
<name>A0AC35UCK5_9BILA</name>
<reference evidence="2" key="1">
    <citation type="submission" date="2016-11" db="UniProtKB">
        <authorList>
            <consortium name="WormBaseParasite"/>
        </authorList>
    </citation>
    <scope>IDENTIFICATION</scope>
    <source>
        <strain evidence="2">KR3021</strain>
    </source>
</reference>